<dbReference type="STRING" id="8022.A0A060Z732"/>
<dbReference type="CDD" id="cd00041">
    <property type="entry name" value="CUB"/>
    <property type="match status" value="1"/>
</dbReference>
<evidence type="ECO:0000259" key="6">
    <source>
        <dbReference type="PROSITE" id="PS01180"/>
    </source>
</evidence>
<evidence type="ECO:0000256" key="2">
    <source>
        <dbReference type="ARBA" id="ARBA00022729"/>
    </source>
</evidence>
<dbReference type="PaxDb" id="8022-A0A060Z732"/>
<dbReference type="InterPro" id="IPR000859">
    <property type="entry name" value="CUB_dom"/>
</dbReference>
<dbReference type="Gene3D" id="2.60.120.290">
    <property type="entry name" value="Spermadhesin, CUB domain"/>
    <property type="match status" value="1"/>
</dbReference>
<dbReference type="CDD" id="cd00033">
    <property type="entry name" value="CCP"/>
    <property type="match status" value="1"/>
</dbReference>
<protein>
    <recommendedName>
        <fullName evidence="6">CUB domain-containing protein</fullName>
    </recommendedName>
</protein>
<evidence type="ECO:0000313" key="8">
    <source>
        <dbReference type="Proteomes" id="UP000193380"/>
    </source>
</evidence>
<dbReference type="Pfam" id="PF00431">
    <property type="entry name" value="CUB"/>
    <property type="match status" value="1"/>
</dbReference>
<dbReference type="SUPFAM" id="SSF49854">
    <property type="entry name" value="Spermadhesin, CUB domain"/>
    <property type="match status" value="1"/>
</dbReference>
<feature type="domain" description="CUB" evidence="6">
    <location>
        <begin position="70"/>
        <end position="141"/>
    </location>
</feature>
<dbReference type="Gene3D" id="2.10.70.10">
    <property type="entry name" value="Complement Module, domain 1"/>
    <property type="match status" value="1"/>
</dbReference>
<dbReference type="InterPro" id="IPR000436">
    <property type="entry name" value="Sushi_SCR_CCP_dom"/>
</dbReference>
<keyword evidence="2" id="KW-0732">Signal</keyword>
<dbReference type="SMART" id="SM00032">
    <property type="entry name" value="CCP"/>
    <property type="match status" value="1"/>
</dbReference>
<keyword evidence="4" id="KW-1015">Disulfide bond</keyword>
<evidence type="ECO:0000256" key="5">
    <source>
        <dbReference type="PROSITE-ProRule" id="PRU00059"/>
    </source>
</evidence>
<dbReference type="EMBL" id="FR950236">
    <property type="protein sequence ID" value="CDQ99806.1"/>
    <property type="molecule type" value="Genomic_DNA"/>
</dbReference>
<keyword evidence="1" id="KW-0768">Sushi</keyword>
<dbReference type="SUPFAM" id="SSF57535">
    <property type="entry name" value="Complement control module/SCR domain"/>
    <property type="match status" value="1"/>
</dbReference>
<evidence type="ECO:0000256" key="4">
    <source>
        <dbReference type="ARBA" id="ARBA00023157"/>
    </source>
</evidence>
<dbReference type="InterPro" id="IPR035976">
    <property type="entry name" value="Sushi/SCR/CCP_sf"/>
</dbReference>
<keyword evidence="3" id="KW-0677">Repeat</keyword>
<name>A0A060Z732_ONCMY</name>
<evidence type="ECO:0000256" key="1">
    <source>
        <dbReference type="ARBA" id="ARBA00022659"/>
    </source>
</evidence>
<dbReference type="InterPro" id="IPR051277">
    <property type="entry name" value="SEZ6_CSMD_C4BPB_Regulators"/>
</dbReference>
<dbReference type="InterPro" id="IPR035914">
    <property type="entry name" value="Sperma_CUB_dom_sf"/>
</dbReference>
<evidence type="ECO:0000256" key="3">
    <source>
        <dbReference type="ARBA" id="ARBA00022737"/>
    </source>
</evidence>
<dbReference type="SMART" id="SM00042">
    <property type="entry name" value="CUB"/>
    <property type="match status" value="1"/>
</dbReference>
<reference evidence="7" key="1">
    <citation type="journal article" date="2014" name="Nat. Commun.">
        <title>The rainbow trout genome provides novel insights into evolution after whole-genome duplication in vertebrates.</title>
        <authorList>
            <person name="Berthelot C."/>
            <person name="Brunet F."/>
            <person name="Chalopin D."/>
            <person name="Juanchich A."/>
            <person name="Bernard M."/>
            <person name="Noel B."/>
            <person name="Bento P."/>
            <person name="Da Silva C."/>
            <person name="Labadie K."/>
            <person name="Alberti A."/>
            <person name="Aury J.M."/>
            <person name="Louis A."/>
            <person name="Dehais P."/>
            <person name="Bardou P."/>
            <person name="Montfort J."/>
            <person name="Klopp C."/>
            <person name="Cabau C."/>
            <person name="Gaspin C."/>
            <person name="Thorgaard G.H."/>
            <person name="Boussaha M."/>
            <person name="Quillet E."/>
            <person name="Guyomard R."/>
            <person name="Galiana D."/>
            <person name="Bobe J."/>
            <person name="Volff J.N."/>
            <person name="Genet C."/>
            <person name="Wincker P."/>
            <person name="Jaillon O."/>
            <person name="Roest Crollius H."/>
            <person name="Guiguen Y."/>
        </authorList>
    </citation>
    <scope>NUCLEOTIDE SEQUENCE [LARGE SCALE GENOMIC DNA]</scope>
</reference>
<accession>A0A060Z732</accession>
<dbReference type="Pfam" id="PF00084">
    <property type="entry name" value="Sushi"/>
    <property type="match status" value="1"/>
</dbReference>
<organism evidence="7 8">
    <name type="scientific">Oncorhynchus mykiss</name>
    <name type="common">Rainbow trout</name>
    <name type="synonym">Salmo gairdneri</name>
    <dbReference type="NCBI Taxonomy" id="8022"/>
    <lineage>
        <taxon>Eukaryota</taxon>
        <taxon>Metazoa</taxon>
        <taxon>Chordata</taxon>
        <taxon>Craniata</taxon>
        <taxon>Vertebrata</taxon>
        <taxon>Euteleostomi</taxon>
        <taxon>Actinopterygii</taxon>
        <taxon>Neopterygii</taxon>
        <taxon>Teleostei</taxon>
        <taxon>Protacanthopterygii</taxon>
        <taxon>Salmoniformes</taxon>
        <taxon>Salmonidae</taxon>
        <taxon>Salmoninae</taxon>
        <taxon>Oncorhynchus</taxon>
    </lineage>
</organism>
<sequence length="151" mass="16870">MTPSLSLLHSIPLPPSLPSSSSSIPSLLTGDIIWYRCHPGFTLVGNEILTCRLGERLQMDGPPPTCQVQCPAHDVRFDSTGVILSPGYPDSYPNLQMCIWTINVEKGYNITLYFESFQTEREFDILEVFDGSYSSVMLAWCHNCLCYLANS</sequence>
<proteinExistence type="predicted"/>
<dbReference type="AlphaFoldDB" id="A0A060Z732"/>
<dbReference type="Proteomes" id="UP000193380">
    <property type="component" value="Unassembled WGS sequence"/>
</dbReference>
<evidence type="ECO:0000313" key="7">
    <source>
        <dbReference type="EMBL" id="CDQ99806.1"/>
    </source>
</evidence>
<dbReference type="PROSITE" id="PS01180">
    <property type="entry name" value="CUB"/>
    <property type="match status" value="1"/>
</dbReference>
<dbReference type="PANTHER" id="PTHR45656">
    <property type="entry name" value="PROTEIN CBR-CLEC-78"/>
    <property type="match status" value="1"/>
</dbReference>
<comment type="caution">
    <text evidence="5">Lacks conserved residue(s) required for the propagation of feature annotation.</text>
</comment>
<reference evidence="7" key="2">
    <citation type="submission" date="2014-03" db="EMBL/GenBank/DDBJ databases">
        <authorList>
            <person name="Genoscope - CEA"/>
        </authorList>
    </citation>
    <scope>NUCLEOTIDE SEQUENCE</scope>
</reference>
<gene>
    <name evidence="7" type="ORF">GSONMT00034108001</name>
</gene>
<dbReference type="PANTHER" id="PTHR45656:SF4">
    <property type="entry name" value="PROTEIN CBR-CLEC-78"/>
    <property type="match status" value="1"/>
</dbReference>